<evidence type="ECO:0000313" key="2">
    <source>
        <dbReference type="EMBL" id="MDW2800013.1"/>
    </source>
</evidence>
<keyword evidence="3" id="KW-1185">Reference proteome</keyword>
<dbReference type="InterPro" id="IPR008928">
    <property type="entry name" value="6-hairpin_glycosidase_sf"/>
</dbReference>
<dbReference type="SUPFAM" id="SSF48208">
    <property type="entry name" value="Six-hairpin glycosidases"/>
    <property type="match status" value="1"/>
</dbReference>
<dbReference type="Pfam" id="PF07470">
    <property type="entry name" value="Glyco_hydro_88"/>
    <property type="match status" value="1"/>
</dbReference>
<dbReference type="GO" id="GO:0016787">
    <property type="term" value="F:hydrolase activity"/>
    <property type="evidence" value="ECO:0007669"/>
    <property type="project" value="UniProtKB-KW"/>
</dbReference>
<evidence type="ECO:0000256" key="1">
    <source>
        <dbReference type="ARBA" id="ARBA00022801"/>
    </source>
</evidence>
<dbReference type="InterPro" id="IPR052043">
    <property type="entry name" value="PolySaccharide_Degr_Enz"/>
</dbReference>
<dbReference type="PANTHER" id="PTHR33886:SF8">
    <property type="entry name" value="UNSATURATED RHAMNOGALACTURONAN HYDROLASE (EUROFUNG)"/>
    <property type="match status" value="1"/>
</dbReference>
<dbReference type="RefSeq" id="WP_318066201.1">
    <property type="nucleotide sequence ID" value="NZ_JAWONS010000290.1"/>
</dbReference>
<dbReference type="EMBL" id="JAWONS010000290">
    <property type="protein sequence ID" value="MDW2800013.1"/>
    <property type="molecule type" value="Genomic_DNA"/>
</dbReference>
<proteinExistence type="predicted"/>
<dbReference type="InterPro" id="IPR010905">
    <property type="entry name" value="Glyco_hydro_88"/>
</dbReference>
<dbReference type="Gene3D" id="1.50.10.10">
    <property type="match status" value="1"/>
</dbReference>
<protein>
    <submittedName>
        <fullName evidence="2">Glycoside hydrolase family 88 protein</fullName>
    </submittedName>
</protein>
<comment type="caution">
    <text evidence="2">The sequence shown here is derived from an EMBL/GenBank/DDBJ whole genome shotgun (WGS) entry which is preliminary data.</text>
</comment>
<dbReference type="InterPro" id="IPR012341">
    <property type="entry name" value="6hp_glycosidase-like_sf"/>
</dbReference>
<dbReference type="Proteomes" id="UP001276854">
    <property type="component" value="Unassembled WGS sequence"/>
</dbReference>
<accession>A0ABU4GQU0</accession>
<organism evidence="2 3">
    <name type="scientific">Clostridium boliviensis</name>
    <dbReference type="NCBI Taxonomy" id="318465"/>
    <lineage>
        <taxon>Bacteria</taxon>
        <taxon>Bacillati</taxon>
        <taxon>Bacillota</taxon>
        <taxon>Clostridia</taxon>
        <taxon>Eubacteriales</taxon>
        <taxon>Clostridiaceae</taxon>
        <taxon>Clostridium</taxon>
    </lineage>
</organism>
<evidence type="ECO:0000313" key="3">
    <source>
        <dbReference type="Proteomes" id="UP001276854"/>
    </source>
</evidence>
<name>A0ABU4GQU0_9CLOT</name>
<reference evidence="2 3" key="1">
    <citation type="submission" date="2023-10" db="EMBL/GenBank/DDBJ databases">
        <title>A novel Glycoside Hydrolase 43-Like Enzyme from Clostrdium boliviensis is an Endo-xylanase, and a Candidate for Xylooligosaccharides Production from Different Xylan Substrates.</title>
        <authorList>
            <person name="Alvarez M.T."/>
            <person name="Rocabado-Villegas L.R."/>
            <person name="Salas-Veizaga D.M."/>
            <person name="Linares-Pasten J.A."/>
            <person name="Gudmundsdottir E.E."/>
            <person name="Hreggvidsson G.O."/>
            <person name="Adlercreutz P."/>
            <person name="Nordberg Karlsson E."/>
        </authorList>
    </citation>
    <scope>NUCLEOTIDE SEQUENCE [LARGE SCALE GENOMIC DNA]</scope>
    <source>
        <strain evidence="2 3">E-1</strain>
    </source>
</reference>
<keyword evidence="1 2" id="KW-0378">Hydrolase</keyword>
<sequence length="374" mass="42584">MDNLTKQEIKIKLNLVVEKLLHLEAEKEKTEEGSETTGYFKRDFGIQEWDWPQGVGLYGITKMLKSRDDEQRRQFLLNWYQMNLKNGLPSKNINTTAPLLALIDLNESWKNPEFEALTLNWAKWLMESLPRTREGGFQHVTSANGDRQGVRLNDNQIWIDTIFMTVLFLNRMGLKYGRNDWISESIYQMLLHMKYLCDKKSGLFYHGWNFNGRHNFGKVFWCRGNSWFTLGSLEYIEMFHGTMDEGIKKFITGTYKNQVEALSVLQSKSGLWNTVLDDPDSYEEVSGSAAIAAGIIKGIRMGILDSKYSECARSAVAGILQNIGEDGTVFSVSGGTGMGEDREHYKNILISSMAYGQALVILALCEALDMIESL</sequence>
<dbReference type="PANTHER" id="PTHR33886">
    <property type="entry name" value="UNSATURATED RHAMNOGALACTURONAN HYDROLASE (EUROFUNG)"/>
    <property type="match status" value="1"/>
</dbReference>
<gene>
    <name evidence="2" type="ORF">RZO55_20780</name>
</gene>